<dbReference type="AlphaFoldDB" id="A0A0H5Q2B0"/>
<reference evidence="1" key="2">
    <citation type="submission" date="2015-07" db="EMBL/GenBank/DDBJ databases">
        <title>Plasmids, circular viruses and viroids from rat gut.</title>
        <authorList>
            <person name="Jorgensen T.J."/>
            <person name="Hansen M.A."/>
            <person name="Xu Z."/>
            <person name="Tabak M.A."/>
            <person name="Sorensen S.J."/>
            <person name="Hansen L.H."/>
        </authorList>
    </citation>
    <scope>NUCLEOTIDE SEQUENCE</scope>
    <source>
        <strain evidence="1">RGFK0950</strain>
    </source>
</reference>
<proteinExistence type="predicted"/>
<name>A0A0H5Q2B0_9ZZZZ</name>
<sequence length="216" mass="23100">MAYESFLQVSLFGGYTTAIPGDEIWQFGFKTNQNVSDADELQALADAWGPLMGAAFSDCAQIASAAEFRGVKCAPIGPDGHYTGEPGIYDAPAPPVGGSAFSMLPLQNAVVVSTIANGVFRGAGRYGRFYVPGVTTNALTGGVRIKSDARDDYIDFAIALFEITRTGTDTPHNVRHFPISGGNAIVNEVRCGDVVDTQRRRRNQLVETYSSQSYGT</sequence>
<protein>
    <submittedName>
        <fullName evidence="1">Uncharacterized protein</fullName>
    </submittedName>
</protein>
<accession>A0A0H5Q2B0</accession>
<reference evidence="1" key="1">
    <citation type="submission" date="2015-06" db="EMBL/GenBank/DDBJ databases">
        <authorList>
            <person name="Joergensen T."/>
        </authorList>
    </citation>
    <scope>NUCLEOTIDE SEQUENCE</scope>
    <source>
        <strain evidence="1">RGFK0950</strain>
    </source>
</reference>
<evidence type="ECO:0000313" key="1">
    <source>
        <dbReference type="EMBL" id="CRY96156.1"/>
    </source>
</evidence>
<dbReference type="EMBL" id="LN853547">
    <property type="protein sequence ID" value="CRY96156.1"/>
    <property type="molecule type" value="Genomic_DNA"/>
</dbReference>
<organism evidence="1">
    <name type="scientific">uncultured prokaryote</name>
    <dbReference type="NCBI Taxonomy" id="198431"/>
    <lineage>
        <taxon>unclassified sequences</taxon>
        <taxon>environmental samples</taxon>
    </lineage>
</organism>